<dbReference type="GO" id="GO:0030313">
    <property type="term" value="C:cell envelope"/>
    <property type="evidence" value="ECO:0007669"/>
    <property type="project" value="UniProtKB-SubCell"/>
</dbReference>
<dbReference type="PROSITE" id="PS51257">
    <property type="entry name" value="PROKAR_LIPOPROTEIN"/>
    <property type="match status" value="1"/>
</dbReference>
<evidence type="ECO:0000313" key="7">
    <source>
        <dbReference type="Proteomes" id="UP000184035"/>
    </source>
</evidence>
<dbReference type="STRING" id="1533.SAMN05443638_11740"/>
<dbReference type="SUPFAM" id="SSF53822">
    <property type="entry name" value="Periplasmic binding protein-like I"/>
    <property type="match status" value="1"/>
</dbReference>
<comment type="subcellular location">
    <subcellularLocation>
        <location evidence="1">Cell envelope</location>
    </subcellularLocation>
</comment>
<feature type="domain" description="Periplasmic binding protein" evidence="5">
    <location>
        <begin position="45"/>
        <end position="301"/>
    </location>
</feature>
<dbReference type="InterPro" id="IPR025997">
    <property type="entry name" value="SBP_2_dom"/>
</dbReference>
<dbReference type="OrthoDB" id="9800520at2"/>
<keyword evidence="3 4" id="KW-0732">Signal</keyword>
<keyword evidence="7" id="KW-1185">Reference proteome</keyword>
<dbReference type="EMBL" id="FQVM01000017">
    <property type="protein sequence ID" value="SHE91371.1"/>
    <property type="molecule type" value="Genomic_DNA"/>
</dbReference>
<protein>
    <submittedName>
        <fullName evidence="6">Monosaccharide ABC transporter substrate-binding protein, CUT2 family</fullName>
    </submittedName>
</protein>
<evidence type="ECO:0000256" key="1">
    <source>
        <dbReference type="ARBA" id="ARBA00004196"/>
    </source>
</evidence>
<dbReference type="GO" id="GO:0030246">
    <property type="term" value="F:carbohydrate binding"/>
    <property type="evidence" value="ECO:0007669"/>
    <property type="project" value="UniProtKB-ARBA"/>
</dbReference>
<gene>
    <name evidence="6" type="ORF">SAMN05443638_11740</name>
</gene>
<dbReference type="PANTHER" id="PTHR46847:SF1">
    <property type="entry name" value="D-ALLOSE-BINDING PERIPLASMIC PROTEIN-RELATED"/>
    <property type="match status" value="1"/>
</dbReference>
<dbReference type="RefSeq" id="WP_072896545.1">
    <property type="nucleotide sequence ID" value="NZ_FQVM01000017.1"/>
</dbReference>
<comment type="similarity">
    <text evidence="2">Belongs to the bacterial solute-binding protein 2 family.</text>
</comment>
<dbReference type="InterPro" id="IPR028082">
    <property type="entry name" value="Peripla_BP_I"/>
</dbReference>
<evidence type="ECO:0000256" key="4">
    <source>
        <dbReference type="SAM" id="SignalP"/>
    </source>
</evidence>
<dbReference type="CDD" id="cd20005">
    <property type="entry name" value="PBP1_ABC_sugar_binding-like"/>
    <property type="match status" value="1"/>
</dbReference>
<dbReference type="Gene3D" id="3.40.50.2300">
    <property type="match status" value="2"/>
</dbReference>
<evidence type="ECO:0000259" key="5">
    <source>
        <dbReference type="Pfam" id="PF13407"/>
    </source>
</evidence>
<dbReference type="AlphaFoldDB" id="A0A1M4XD60"/>
<evidence type="ECO:0000256" key="2">
    <source>
        <dbReference type="ARBA" id="ARBA00007639"/>
    </source>
</evidence>
<organism evidence="6 7">
    <name type="scientific">Clostridium fallax</name>
    <dbReference type="NCBI Taxonomy" id="1533"/>
    <lineage>
        <taxon>Bacteria</taxon>
        <taxon>Bacillati</taxon>
        <taxon>Bacillota</taxon>
        <taxon>Clostridia</taxon>
        <taxon>Eubacteriales</taxon>
        <taxon>Clostridiaceae</taxon>
        <taxon>Clostridium</taxon>
    </lineage>
</organism>
<evidence type="ECO:0000256" key="3">
    <source>
        <dbReference type="ARBA" id="ARBA00022729"/>
    </source>
</evidence>
<dbReference type="Proteomes" id="UP000184035">
    <property type="component" value="Unassembled WGS sequence"/>
</dbReference>
<feature type="chain" id="PRO_5039319446" evidence="4">
    <location>
        <begin position="23"/>
        <end position="334"/>
    </location>
</feature>
<evidence type="ECO:0000313" key="6">
    <source>
        <dbReference type="EMBL" id="SHE91371.1"/>
    </source>
</evidence>
<sequence>MRLRKLTTIVAGALLVPAILFGCGKSGGAEEGKGGEPSEKGEKYVAVISKGYQHEFWKTVESGAKKAGEECGIKVTFEGPDNETMVDKQIEMVENAITKKANAILLAPLDSKALIPVVEKAKEKGIEVLTFDSDLDSDIQKSFIATDNKAAGAIAAKEMAELIGKEGEVAIVAHNEGTSTAQDRRDGFKEEIEKNYKDIKIVSIQYSDGDHAKALAKATDIMTSNPNLKGLYATNEGAAIGVATAVKEKGKTGDLKLVGFDSSDQEIKFLEEEVITGFVVQNPYNMGYLGVKSAFDILEGKSIDKRIDTGATYVSKDNMNDESIQKLLYPFGKK</sequence>
<reference evidence="6 7" key="1">
    <citation type="submission" date="2016-11" db="EMBL/GenBank/DDBJ databases">
        <authorList>
            <person name="Jaros S."/>
            <person name="Januszkiewicz K."/>
            <person name="Wedrychowicz H."/>
        </authorList>
    </citation>
    <scope>NUCLEOTIDE SEQUENCE [LARGE SCALE GENOMIC DNA]</scope>
    <source>
        <strain evidence="6 7">DSM 2631</strain>
    </source>
</reference>
<proteinExistence type="inferred from homology"/>
<feature type="signal peptide" evidence="4">
    <location>
        <begin position="1"/>
        <end position="22"/>
    </location>
</feature>
<accession>A0A1M4XD60</accession>
<name>A0A1M4XD60_9CLOT</name>
<dbReference type="Pfam" id="PF13407">
    <property type="entry name" value="Peripla_BP_4"/>
    <property type="match status" value="1"/>
</dbReference>
<dbReference type="PANTHER" id="PTHR46847">
    <property type="entry name" value="D-ALLOSE-BINDING PERIPLASMIC PROTEIN-RELATED"/>
    <property type="match status" value="1"/>
</dbReference>